<evidence type="ECO:0000313" key="2">
    <source>
        <dbReference type="EMBL" id="PAP98745.1"/>
    </source>
</evidence>
<reference evidence="3" key="1">
    <citation type="submission" date="2017-08" db="EMBL/GenBank/DDBJ databases">
        <title>Mesorhizobium wenxinae sp. nov., a novel rhizobial species isolated from root nodules of chickpea (Cicer arietinum L.).</title>
        <authorList>
            <person name="Zhang J."/>
        </authorList>
    </citation>
    <scope>NUCLEOTIDE SEQUENCE [LARGE SCALE GENOMIC DNA]</scope>
    <source>
        <strain evidence="3">USDA 3392</strain>
    </source>
</reference>
<organism evidence="2 3">
    <name type="scientific">Mesorhizobium mediterraneum</name>
    <dbReference type="NCBI Taxonomy" id="43617"/>
    <lineage>
        <taxon>Bacteria</taxon>
        <taxon>Pseudomonadati</taxon>
        <taxon>Pseudomonadota</taxon>
        <taxon>Alphaproteobacteria</taxon>
        <taxon>Hyphomicrobiales</taxon>
        <taxon>Phyllobacteriaceae</taxon>
        <taxon>Mesorhizobium</taxon>
    </lineage>
</organism>
<protein>
    <recommendedName>
        <fullName evidence="4">Multi-ubiquitin domain-containing protein</fullName>
    </recommendedName>
</protein>
<feature type="region of interest" description="Disordered" evidence="1">
    <location>
        <begin position="48"/>
        <end position="68"/>
    </location>
</feature>
<accession>A0AB36R2Y1</accession>
<gene>
    <name evidence="2" type="ORF">CIT25_28760</name>
</gene>
<dbReference type="RefSeq" id="WP_095488580.1">
    <property type="nucleotide sequence ID" value="NZ_CP088151.1"/>
</dbReference>
<dbReference type="AlphaFoldDB" id="A0AB36R2Y1"/>
<evidence type="ECO:0000256" key="1">
    <source>
        <dbReference type="SAM" id="MobiDB-lite"/>
    </source>
</evidence>
<dbReference type="Proteomes" id="UP000216215">
    <property type="component" value="Unassembled WGS sequence"/>
</dbReference>
<keyword evidence="3" id="KW-1185">Reference proteome</keyword>
<dbReference type="EMBL" id="NPKI01000041">
    <property type="protein sequence ID" value="PAP98745.1"/>
    <property type="molecule type" value="Genomic_DNA"/>
</dbReference>
<sequence>MAKSPKTIAEENMKGWTAIDEIPIDSTSLPKVDGVGADLDHLKVKYFGQGKPRGSDAGAGRVRDPNESDDAALVVMERQGEHDFAPGRKTVIVRGNKVVGTQG</sequence>
<name>A0AB36R2Y1_9HYPH</name>
<evidence type="ECO:0000313" key="3">
    <source>
        <dbReference type="Proteomes" id="UP000216215"/>
    </source>
</evidence>
<proteinExistence type="predicted"/>
<evidence type="ECO:0008006" key="4">
    <source>
        <dbReference type="Google" id="ProtNLM"/>
    </source>
</evidence>
<comment type="caution">
    <text evidence="2">The sequence shown here is derived from an EMBL/GenBank/DDBJ whole genome shotgun (WGS) entry which is preliminary data.</text>
</comment>